<feature type="coiled-coil region" evidence="3">
    <location>
        <begin position="415"/>
        <end position="446"/>
    </location>
</feature>
<dbReference type="Gene3D" id="3.90.220.20">
    <property type="entry name" value="DNA methylase specificity domains"/>
    <property type="match status" value="2"/>
</dbReference>
<keyword evidence="3" id="KW-0175">Coiled coil</keyword>
<sequence>MAVWSTVDVSELGHAQRIEADYYRPHYLEVSARLEAVKSVPLTRHLGYLTDGTHVTPNYVPQGVPFLSSSDIDPFIVSPVIEKFISEAEHLRLRHCQPDAGDILMSKSGRIGSCAVVPASIKKGDWNIYEGVALLRVDGVEPHYVAAFLNSKYGHSQIRRELKGVAQPHLHLEDIRRLKLFVPEPHEMAEVSALVLGGTGRAQCAHRLFQDALAALETELGLDKLTIQKTVGYATQLSNIEVSRRFDPEHYFPAFSTFCAGLPSRVALSPLVNHLEFCQRGKQPVYAKTGLPVINSKHVQPNRVILEGNRFALANPVDDLQIRAGDTLINGTGRGTIGRAAPYISDTPAVADNHVTILRSSSLDPAYLSLYLNSAAGQMQVEMHQRGTSGQLELYPFDIRKFLVWPAPGELQRDLRDLYDKATKAERESKRLLDQAKTRVEQLIEAAVQP</sequence>
<dbReference type="PANTHER" id="PTHR30408">
    <property type="entry name" value="TYPE-1 RESTRICTION ENZYME ECOKI SPECIFICITY PROTEIN"/>
    <property type="match status" value="1"/>
</dbReference>
<dbReference type="PANTHER" id="PTHR30408:SF12">
    <property type="entry name" value="TYPE I RESTRICTION ENZYME MJAVIII SPECIFICITY SUBUNIT"/>
    <property type="match status" value="1"/>
</dbReference>
<dbReference type="EMBL" id="CP058708">
    <property type="protein sequence ID" value="QLH50700.1"/>
    <property type="molecule type" value="Genomic_DNA"/>
</dbReference>
<name>A0A7D5SB37_9PROT</name>
<dbReference type="SUPFAM" id="SSF116734">
    <property type="entry name" value="DNA methylase specificity domain"/>
    <property type="match status" value="2"/>
</dbReference>
<dbReference type="InterPro" id="IPR044946">
    <property type="entry name" value="Restrct_endonuc_typeI_TRD_sf"/>
</dbReference>
<keyword evidence="1" id="KW-0680">Restriction system</keyword>
<evidence type="ECO:0000256" key="3">
    <source>
        <dbReference type="SAM" id="Coils"/>
    </source>
</evidence>
<dbReference type="REBASE" id="683596">
    <property type="entry name" value="S.AcoSSA1ORF13555P"/>
</dbReference>
<accession>A0A7D5SB37</accession>
<dbReference type="KEGG" id="acog:HWD57_13555"/>
<reference evidence="4 5" key="1">
    <citation type="journal article" date="2019" name="Microbiome">
        <title>Annotated bacterial chromosomes from frame-shift-corrected long-read metagenomic data.</title>
        <authorList>
            <person name="Arumugam K."/>
            <person name="Bagci C."/>
            <person name="Bessarab I."/>
            <person name="Beier S."/>
            <person name="Buchfink B."/>
            <person name="Gorska A."/>
            <person name="Qiu G."/>
            <person name="Huson D.H."/>
            <person name="Williams R.B.H."/>
        </authorList>
    </citation>
    <scope>NUCLEOTIDE SEQUENCE [LARGE SCALE GENOMIC DNA]</scope>
    <source>
        <strain evidence="4">SSA1</strain>
    </source>
</reference>
<dbReference type="GO" id="GO:0009307">
    <property type="term" value="P:DNA restriction-modification system"/>
    <property type="evidence" value="ECO:0007669"/>
    <property type="project" value="UniProtKB-KW"/>
</dbReference>
<protein>
    <recommendedName>
        <fullName evidence="6">Restriction endonuclease subunit S</fullName>
    </recommendedName>
</protein>
<evidence type="ECO:0000256" key="1">
    <source>
        <dbReference type="ARBA" id="ARBA00022747"/>
    </source>
</evidence>
<evidence type="ECO:0000256" key="2">
    <source>
        <dbReference type="ARBA" id="ARBA00023125"/>
    </source>
</evidence>
<dbReference type="GO" id="GO:0003677">
    <property type="term" value="F:DNA binding"/>
    <property type="evidence" value="ECO:0007669"/>
    <property type="project" value="UniProtKB-KW"/>
</dbReference>
<dbReference type="AlphaFoldDB" id="A0A7D5SB37"/>
<proteinExistence type="predicted"/>
<keyword evidence="2" id="KW-0238">DNA-binding</keyword>
<evidence type="ECO:0000313" key="4">
    <source>
        <dbReference type="EMBL" id="QLH50700.1"/>
    </source>
</evidence>
<dbReference type="Proteomes" id="UP000509684">
    <property type="component" value="Chromosome"/>
</dbReference>
<gene>
    <name evidence="4" type="ORF">HWD57_13555</name>
</gene>
<evidence type="ECO:0008006" key="6">
    <source>
        <dbReference type="Google" id="ProtNLM"/>
    </source>
</evidence>
<organism evidence="4 5">
    <name type="scientific">Candidatus Accumulibacter cognatus</name>
    <dbReference type="NCBI Taxonomy" id="2954383"/>
    <lineage>
        <taxon>Bacteria</taxon>
        <taxon>Pseudomonadati</taxon>
        <taxon>Pseudomonadota</taxon>
        <taxon>Betaproteobacteria</taxon>
        <taxon>Candidatus Accumulibacter</taxon>
    </lineage>
</organism>
<evidence type="ECO:0000313" key="5">
    <source>
        <dbReference type="Proteomes" id="UP000509684"/>
    </source>
</evidence>
<dbReference type="InterPro" id="IPR052021">
    <property type="entry name" value="Type-I_RS_S_subunit"/>
</dbReference>